<reference evidence="2 3" key="1">
    <citation type="submission" date="2019-07" db="EMBL/GenBank/DDBJ databases">
        <title>Serratia strains were isolated from fresh produce.</title>
        <authorList>
            <person name="Cho G.-S."/>
            <person name="Stein M."/>
            <person name="Lee W."/>
            <person name="Suh S.H."/>
            <person name="Franz C.M.A.P."/>
        </authorList>
    </citation>
    <scope>NUCLEOTIDE SEQUENCE [LARGE SCALE GENOMIC DNA]</scope>
    <source>
        <strain evidence="2 3">S17</strain>
    </source>
</reference>
<feature type="domain" description="Phage neck terminator protein gp12-like" evidence="1">
    <location>
        <begin position="5"/>
        <end position="96"/>
    </location>
</feature>
<evidence type="ECO:0000259" key="1">
    <source>
        <dbReference type="Pfam" id="PF23961"/>
    </source>
</evidence>
<proteinExistence type="predicted"/>
<accession>A0A9X9BYQ4</accession>
<comment type="caution">
    <text evidence="2">The sequence shown here is derived from an EMBL/GenBank/DDBJ whole genome shotgun (WGS) entry which is preliminary data.</text>
</comment>
<sequence length="102" mass="11679">MMLTEVRQADIQIDLYGEGAADRAVALETFFRSAYAWEQVKARDLRVAPLYCTDAIQAPFIDAEAQWEERYMLTLSVQVHISIAVPQAYFTRVNFKTTQVDT</sequence>
<evidence type="ECO:0000313" key="2">
    <source>
        <dbReference type="EMBL" id="TXE25908.1"/>
    </source>
</evidence>
<dbReference type="Pfam" id="PF23961">
    <property type="entry name" value="Phage_tail_terminator_9"/>
    <property type="match status" value="1"/>
</dbReference>
<gene>
    <name evidence="2" type="ORF">FOT63_21990</name>
</gene>
<name>A0A9X9BYQ4_9GAMM</name>
<protein>
    <recommendedName>
        <fullName evidence="1">Phage neck terminator protein gp12-like domain-containing protein</fullName>
    </recommendedName>
</protein>
<dbReference type="InterPro" id="IPR057087">
    <property type="entry name" value="Gp12-like"/>
</dbReference>
<dbReference type="EMBL" id="VOUP01000016">
    <property type="protein sequence ID" value="TXE25908.1"/>
    <property type="molecule type" value="Genomic_DNA"/>
</dbReference>
<dbReference type="NCBIfam" id="NF047498">
    <property type="entry name" value="LIC_12616_fam"/>
    <property type="match status" value="1"/>
</dbReference>
<evidence type="ECO:0000313" key="3">
    <source>
        <dbReference type="Proteomes" id="UP000321307"/>
    </source>
</evidence>
<organism evidence="2 3">
    <name type="scientific">Serratia ureilytica</name>
    <dbReference type="NCBI Taxonomy" id="300181"/>
    <lineage>
        <taxon>Bacteria</taxon>
        <taxon>Pseudomonadati</taxon>
        <taxon>Pseudomonadota</taxon>
        <taxon>Gammaproteobacteria</taxon>
        <taxon>Enterobacterales</taxon>
        <taxon>Yersiniaceae</taxon>
        <taxon>Serratia</taxon>
    </lineage>
</organism>
<dbReference type="AlphaFoldDB" id="A0A9X9BYQ4"/>
<dbReference type="Proteomes" id="UP000321307">
    <property type="component" value="Unassembled WGS sequence"/>
</dbReference>